<dbReference type="SMART" id="SM00554">
    <property type="entry name" value="FAS1"/>
    <property type="match status" value="1"/>
</dbReference>
<dbReference type="SUPFAM" id="SSF82153">
    <property type="entry name" value="FAS1 domain"/>
    <property type="match status" value="1"/>
</dbReference>
<sequence length="635" mass="68931">MIFNSRYFSVATLAMISFGTIRAVDISDDCLSMMDYICSDSDYSTLCSVMYDDDDLLSSYDDDDDLSSKWTLFAPNDAAFDDSQFDDIGLVVDNIIQFHLIKGKAITVDELICTGLLEMASEEDSRTKCQGNEKYQTGRGNLEVGTVPRIVAPDIAVCDGIIHGVDHLLLPQLSSSGSSSYDDNDYNGDISKNILFLSTTQQARAIREGIFTSRDLLELMIEQIDAINPIVNAIVTLDLEGARLAADVADEQIAAGAVVGQLHGIPFTVKDFLETEGILSTAGDIERIDYIGRYDAPVVKAMKDAGAILLGKSNTAKNGCCDQTNNEVFGITSNPWDVTRTPGGSSGGAAVAVSTGMSSFEIGTDKGGSIRQPASYCGIFGHKPTYNIVPNLGFVGTGGITLYGDEVISDVFDDISSSGPLARSAEDLKMLLDLMMSTAPLPVTLPEPPDDIKSLKVAVWLDGTIKSYPVESKVRVVLDTAVSNLEKSGVSVDRSARPNFDPISLEEIYSWGFDLNHPYNSTYADWAWNNFNRNAVRTKWAEFFNDYDAIIVPVYPFQPPLHSNKVDTDMDEWGQWTIFVGMSYLPSTVPPIGLTEDGLPVSFQAVGPYGGDYTTTKLAGYIAELNGGYQRPPLS</sequence>
<name>A0A1E7F0T2_9STRA</name>
<dbReference type="PROSITE" id="PS50213">
    <property type="entry name" value="FAS1"/>
    <property type="match status" value="1"/>
</dbReference>
<dbReference type="Proteomes" id="UP000095751">
    <property type="component" value="Unassembled WGS sequence"/>
</dbReference>
<dbReference type="InParanoid" id="A0A1E7F0T2"/>
<evidence type="ECO:0000313" key="4">
    <source>
        <dbReference type="Proteomes" id="UP000095751"/>
    </source>
</evidence>
<feature type="domain" description="FAS1" evidence="2">
    <location>
        <begin position="30"/>
        <end position="169"/>
    </location>
</feature>
<feature type="signal peptide" evidence="1">
    <location>
        <begin position="1"/>
        <end position="23"/>
    </location>
</feature>
<reference evidence="3 4" key="1">
    <citation type="submission" date="2016-09" db="EMBL/GenBank/DDBJ databases">
        <title>Extensive genetic diversity and differential bi-allelic expression allows diatom success in the polar Southern Ocean.</title>
        <authorList>
            <consortium name="DOE Joint Genome Institute"/>
            <person name="Mock T."/>
            <person name="Otillar R.P."/>
            <person name="Strauss J."/>
            <person name="Dupont C."/>
            <person name="Frickenhaus S."/>
            <person name="Maumus F."/>
            <person name="Mcmullan M."/>
            <person name="Sanges R."/>
            <person name="Schmutz J."/>
            <person name="Toseland A."/>
            <person name="Valas R."/>
            <person name="Veluchamy A."/>
            <person name="Ward B.J."/>
            <person name="Allen A."/>
            <person name="Barry K."/>
            <person name="Falciatore A."/>
            <person name="Ferrante M."/>
            <person name="Fortunato A.E."/>
            <person name="Gloeckner G."/>
            <person name="Gruber A."/>
            <person name="Hipkin R."/>
            <person name="Janech M."/>
            <person name="Kroth P."/>
            <person name="Leese F."/>
            <person name="Lindquist E."/>
            <person name="Lyon B.R."/>
            <person name="Martin J."/>
            <person name="Mayer C."/>
            <person name="Parker M."/>
            <person name="Quesneville H."/>
            <person name="Raymond J."/>
            <person name="Uhlig C."/>
            <person name="Valentin K.U."/>
            <person name="Worden A.Z."/>
            <person name="Armbrust E.V."/>
            <person name="Bowler C."/>
            <person name="Green B."/>
            <person name="Moulton V."/>
            <person name="Van Oosterhout C."/>
            <person name="Grigoriev I."/>
        </authorList>
    </citation>
    <scope>NUCLEOTIDE SEQUENCE [LARGE SCALE GENOMIC DNA]</scope>
    <source>
        <strain evidence="3 4">CCMP1102</strain>
    </source>
</reference>
<dbReference type="OrthoDB" id="286301at2759"/>
<dbReference type="AlphaFoldDB" id="A0A1E7F0T2"/>
<keyword evidence="1" id="KW-0732">Signal</keyword>
<dbReference type="EMBL" id="KV784366">
    <property type="protein sequence ID" value="OEU11706.1"/>
    <property type="molecule type" value="Genomic_DNA"/>
</dbReference>
<evidence type="ECO:0000256" key="1">
    <source>
        <dbReference type="SAM" id="SignalP"/>
    </source>
</evidence>
<evidence type="ECO:0000259" key="2">
    <source>
        <dbReference type="PROSITE" id="PS50213"/>
    </source>
</evidence>
<dbReference type="Pfam" id="PF01425">
    <property type="entry name" value="Amidase"/>
    <property type="match status" value="2"/>
</dbReference>
<dbReference type="Pfam" id="PF02469">
    <property type="entry name" value="Fasciclin"/>
    <property type="match status" value="1"/>
</dbReference>
<gene>
    <name evidence="3" type="ORF">FRACYDRAFT_244829</name>
</gene>
<dbReference type="InterPro" id="IPR023631">
    <property type="entry name" value="Amidase_dom"/>
</dbReference>
<keyword evidence="4" id="KW-1185">Reference proteome</keyword>
<proteinExistence type="predicted"/>
<dbReference type="Gene3D" id="2.30.180.10">
    <property type="entry name" value="FAS1 domain"/>
    <property type="match status" value="1"/>
</dbReference>
<dbReference type="PANTHER" id="PTHR43372">
    <property type="entry name" value="FATTY-ACID AMIDE HYDROLASE"/>
    <property type="match status" value="1"/>
</dbReference>
<dbReference type="KEGG" id="fcy:FRACYDRAFT_244829"/>
<dbReference type="InterPro" id="IPR036928">
    <property type="entry name" value="AS_sf"/>
</dbReference>
<accession>A0A1E7F0T2</accession>
<protein>
    <submittedName>
        <fullName evidence="3">Amidase signature enzyme</fullName>
    </submittedName>
</protein>
<dbReference type="PANTHER" id="PTHR43372:SF4">
    <property type="entry name" value="FATTY-ACID AMIDE HYDROLASE 2"/>
    <property type="match status" value="1"/>
</dbReference>
<dbReference type="SUPFAM" id="SSF75304">
    <property type="entry name" value="Amidase signature (AS) enzymes"/>
    <property type="match status" value="1"/>
</dbReference>
<evidence type="ECO:0000313" key="3">
    <source>
        <dbReference type="EMBL" id="OEU11706.1"/>
    </source>
</evidence>
<dbReference type="InterPro" id="IPR052739">
    <property type="entry name" value="FAAH2"/>
</dbReference>
<dbReference type="Gene3D" id="3.90.1300.10">
    <property type="entry name" value="Amidase signature (AS) domain"/>
    <property type="match status" value="1"/>
</dbReference>
<organism evidence="3 4">
    <name type="scientific">Fragilariopsis cylindrus CCMP1102</name>
    <dbReference type="NCBI Taxonomy" id="635003"/>
    <lineage>
        <taxon>Eukaryota</taxon>
        <taxon>Sar</taxon>
        <taxon>Stramenopiles</taxon>
        <taxon>Ochrophyta</taxon>
        <taxon>Bacillariophyta</taxon>
        <taxon>Bacillariophyceae</taxon>
        <taxon>Bacillariophycidae</taxon>
        <taxon>Bacillariales</taxon>
        <taxon>Bacillariaceae</taxon>
        <taxon>Fragilariopsis</taxon>
    </lineage>
</organism>
<feature type="chain" id="PRO_5009192480" evidence="1">
    <location>
        <begin position="24"/>
        <end position="635"/>
    </location>
</feature>
<dbReference type="InterPro" id="IPR000782">
    <property type="entry name" value="FAS1_domain"/>
</dbReference>
<dbReference type="InterPro" id="IPR036378">
    <property type="entry name" value="FAS1_dom_sf"/>
</dbReference>
<dbReference type="GO" id="GO:0012505">
    <property type="term" value="C:endomembrane system"/>
    <property type="evidence" value="ECO:0007669"/>
    <property type="project" value="TreeGrafter"/>
</dbReference>